<dbReference type="RefSeq" id="WP_193117467.1">
    <property type="nucleotide sequence ID" value="NZ_BAAAIR010000007.1"/>
</dbReference>
<dbReference type="SMART" id="SM00460">
    <property type="entry name" value="TGc"/>
    <property type="match status" value="1"/>
</dbReference>
<feature type="transmembrane region" description="Helical" evidence="2">
    <location>
        <begin position="44"/>
        <end position="64"/>
    </location>
</feature>
<dbReference type="GeneID" id="303295908"/>
<dbReference type="Pfam" id="PF11992">
    <property type="entry name" value="TgpA_N"/>
    <property type="match status" value="1"/>
</dbReference>
<feature type="compositionally biased region" description="Basic residues" evidence="1">
    <location>
        <begin position="855"/>
        <end position="865"/>
    </location>
</feature>
<feature type="compositionally biased region" description="Low complexity" evidence="1">
    <location>
        <begin position="9"/>
        <end position="22"/>
    </location>
</feature>
<feature type="compositionally biased region" description="Basic and acidic residues" evidence="1">
    <location>
        <begin position="820"/>
        <end position="842"/>
    </location>
</feature>
<dbReference type="InterPro" id="IPR052901">
    <property type="entry name" value="Bact_TGase-like"/>
</dbReference>
<feature type="transmembrane region" description="Helical" evidence="2">
    <location>
        <begin position="182"/>
        <end position="199"/>
    </location>
</feature>
<feature type="transmembrane region" description="Helical" evidence="2">
    <location>
        <begin position="257"/>
        <end position="278"/>
    </location>
</feature>
<dbReference type="InterPro" id="IPR002931">
    <property type="entry name" value="Transglutaminase-like"/>
</dbReference>
<dbReference type="EMBL" id="JBHSLN010000004">
    <property type="protein sequence ID" value="MFC5296036.1"/>
    <property type="molecule type" value="Genomic_DNA"/>
</dbReference>
<comment type="caution">
    <text evidence="4">The sequence shown here is derived from an EMBL/GenBank/DDBJ whole genome shotgun (WGS) entry which is preliminary data.</text>
</comment>
<feature type="region of interest" description="Disordered" evidence="1">
    <location>
        <begin position="1"/>
        <end position="32"/>
    </location>
</feature>
<evidence type="ECO:0000313" key="5">
    <source>
        <dbReference type="Proteomes" id="UP001595937"/>
    </source>
</evidence>
<reference evidence="5" key="1">
    <citation type="journal article" date="2019" name="Int. J. Syst. Evol. Microbiol.">
        <title>The Global Catalogue of Microorganisms (GCM) 10K type strain sequencing project: providing services to taxonomists for standard genome sequencing and annotation.</title>
        <authorList>
            <consortium name="The Broad Institute Genomics Platform"/>
            <consortium name="The Broad Institute Genome Sequencing Center for Infectious Disease"/>
            <person name="Wu L."/>
            <person name="Ma J."/>
        </authorList>
    </citation>
    <scope>NUCLEOTIDE SEQUENCE [LARGE SCALE GENOMIC DNA]</scope>
    <source>
        <strain evidence="5">CGMCC 1.16455</strain>
    </source>
</reference>
<feature type="domain" description="Transglutaminase-like" evidence="3">
    <location>
        <begin position="540"/>
        <end position="610"/>
    </location>
</feature>
<dbReference type="InterPro" id="IPR038765">
    <property type="entry name" value="Papain-like_cys_pep_sf"/>
</dbReference>
<evidence type="ECO:0000259" key="3">
    <source>
        <dbReference type="SMART" id="SM00460"/>
    </source>
</evidence>
<keyword evidence="2" id="KW-0472">Membrane</keyword>
<feature type="region of interest" description="Disordered" evidence="1">
    <location>
        <begin position="607"/>
        <end position="658"/>
    </location>
</feature>
<keyword evidence="2" id="KW-1133">Transmembrane helix</keyword>
<gene>
    <name evidence="4" type="ORF">ACFPK8_00760</name>
</gene>
<name>A0ABW0FAQ3_9MICO</name>
<dbReference type="PANTHER" id="PTHR42736">
    <property type="entry name" value="PROTEIN-GLUTAMINE GAMMA-GLUTAMYLTRANSFERASE"/>
    <property type="match status" value="1"/>
</dbReference>
<evidence type="ECO:0000313" key="4">
    <source>
        <dbReference type="EMBL" id="MFC5296036.1"/>
    </source>
</evidence>
<dbReference type="PANTHER" id="PTHR42736:SF1">
    <property type="entry name" value="PROTEIN-GLUTAMINE GAMMA-GLUTAMYLTRANSFERASE"/>
    <property type="match status" value="1"/>
</dbReference>
<feature type="transmembrane region" description="Helical" evidence="2">
    <location>
        <begin position="70"/>
        <end position="89"/>
    </location>
</feature>
<dbReference type="SUPFAM" id="SSF54001">
    <property type="entry name" value="Cysteine proteinases"/>
    <property type="match status" value="1"/>
</dbReference>
<protein>
    <submittedName>
        <fullName evidence="4">TransglutaminaseTgpA domain-containing protein</fullName>
    </submittedName>
</protein>
<proteinExistence type="predicted"/>
<feature type="transmembrane region" description="Helical" evidence="2">
    <location>
        <begin position="666"/>
        <end position="687"/>
    </location>
</feature>
<feature type="transmembrane region" description="Helical" evidence="2">
    <location>
        <begin position="101"/>
        <end position="124"/>
    </location>
</feature>
<dbReference type="InterPro" id="IPR021878">
    <property type="entry name" value="TgpA_N"/>
</dbReference>
<organism evidence="4 5">
    <name type="scientific">Brachybacterium tyrofermentans</name>
    <dbReference type="NCBI Taxonomy" id="47848"/>
    <lineage>
        <taxon>Bacteria</taxon>
        <taxon>Bacillati</taxon>
        <taxon>Actinomycetota</taxon>
        <taxon>Actinomycetes</taxon>
        <taxon>Micrococcales</taxon>
        <taxon>Dermabacteraceae</taxon>
        <taxon>Brachybacterium</taxon>
    </lineage>
</organism>
<evidence type="ECO:0000256" key="1">
    <source>
        <dbReference type="SAM" id="MobiDB-lite"/>
    </source>
</evidence>
<keyword evidence="2" id="KW-0812">Transmembrane</keyword>
<feature type="region of interest" description="Disordered" evidence="1">
    <location>
        <begin position="802"/>
        <end position="865"/>
    </location>
</feature>
<dbReference type="Gene3D" id="3.10.620.30">
    <property type="match status" value="1"/>
</dbReference>
<accession>A0ABW0FAQ3</accession>
<dbReference type="Proteomes" id="UP001595937">
    <property type="component" value="Unassembled WGS sequence"/>
</dbReference>
<evidence type="ECO:0000256" key="2">
    <source>
        <dbReference type="SAM" id="Phobius"/>
    </source>
</evidence>
<dbReference type="Pfam" id="PF01841">
    <property type="entry name" value="Transglut_core"/>
    <property type="match status" value="1"/>
</dbReference>
<feature type="transmembrane region" description="Helical" evidence="2">
    <location>
        <begin position="205"/>
        <end position="224"/>
    </location>
</feature>
<feature type="transmembrane region" description="Helical" evidence="2">
    <location>
        <begin position="144"/>
        <end position="170"/>
    </location>
</feature>
<keyword evidence="5" id="KW-1185">Reference proteome</keyword>
<sequence>MTTATSRFAAPSEPAAPLGPAAPSEPAPSPPRTYFASVRNSRRAIDIALLGTLFLLALAGFQPAYGGVDYLFTGTMATVLGTMIALIGARFRWGPLRIAALLVLVYALFGSLLAAPVRALWGVLPTRGSLLELLAAPVVTWKSALTVVPPVGTAQGVLGVVWISVLLLTVLGTSVALRSRRYLIAWFFPLALLLLSIAFGTTETFLPVVRGVLFAVLSVGWLTWRYESERLDGARSAITSDVALPGFRSNPVPRRRMIGGALVMLLAGSVAVGAHSLLDPPEGTGRFAVRDRITPPFDPREYVSPLSEFRGYLKDQREAELFSITGVAPGEYVRLAAMDLYDLQAYNVAGNVEKDSASGAFLRVADGVDLHRPTDEQRTSTVRISDYTGVWLPTVGDRTDRIELDGLSSSRAGATAESLFLNDRSQTAVNASGVRTGDVYTLRYEPYREPTIQQQNTATFAEVRLPQNADIDVMTSLAAEWAGDSESDYERFLDLSRSITADATFSHGIDDGEAASFSGHGASRLLAMLEPVGFDEAPAAQPVGRIGDQEQFAALTAVMARSIGMPARVVMGFEVPPGAGETASITGEDVTAWVEVKFEDLGWVRFASAPEEDETPTGRTPGKVDGPLPQVAHPRPSPADPTPGATSGDSEGDELATDESVPWTGYVAYPLIPATPVLALVVVVLVAKSVRRGRRRTRGSLAARIDGGWQEILDLLTDLGHPPDPMRTRAETAELLERHLPAMGALALAREADRAVFGPDDQPDSTAEEYWWRVRGSRRILTDSVPWHRRLRAAISPRSLCIRSRRRTQEGRRARTTAPDPERAARGSEALRRRHSSIRDSTSRPPTTRAPASRASKRPPTKGRS</sequence>